<reference evidence="2 3" key="1">
    <citation type="journal article" date="2019" name="Int. J. Syst. Evol. Microbiol.">
        <title>The Global Catalogue of Microorganisms (GCM) 10K type strain sequencing project: providing services to taxonomists for standard genome sequencing and annotation.</title>
        <authorList>
            <consortium name="The Broad Institute Genomics Platform"/>
            <consortium name="The Broad Institute Genome Sequencing Center for Infectious Disease"/>
            <person name="Wu L."/>
            <person name="Ma J."/>
        </authorList>
    </citation>
    <scope>NUCLEOTIDE SEQUENCE [LARGE SCALE GENOMIC DNA]</scope>
    <source>
        <strain evidence="2 3">JCM 16343</strain>
    </source>
</reference>
<sequence>MTKPTVASLSQRLWALEQEKAVRECMQRYMSLCDVLDVGFDLSLLMDLFATDAVWQGVGKRYAKTFGAYEGKDAIANMFAKYTQPPAHFVTNAHFLTNEQIHVSNDTAVGTWLLLQTATFQDGRSQLSSARLRVNFTLDNEQWKIQHFQTESLFNRPMDTPWDVDKALPTPE</sequence>
<proteinExistence type="predicted"/>
<protein>
    <submittedName>
        <fullName evidence="2">Nuclear transport factor 2 family protein</fullName>
    </submittedName>
</protein>
<dbReference type="Gene3D" id="3.10.450.50">
    <property type="match status" value="1"/>
</dbReference>
<evidence type="ECO:0000313" key="3">
    <source>
        <dbReference type="Proteomes" id="UP001501787"/>
    </source>
</evidence>
<evidence type="ECO:0000259" key="1">
    <source>
        <dbReference type="Pfam" id="PF13577"/>
    </source>
</evidence>
<accession>A0ABN0VRA7</accession>
<organism evidence="2 3">
    <name type="scientific">Psychrobacter aestuarii</name>
    <dbReference type="NCBI Taxonomy" id="556327"/>
    <lineage>
        <taxon>Bacteria</taxon>
        <taxon>Pseudomonadati</taxon>
        <taxon>Pseudomonadota</taxon>
        <taxon>Gammaproteobacteria</taxon>
        <taxon>Moraxellales</taxon>
        <taxon>Moraxellaceae</taxon>
        <taxon>Psychrobacter</taxon>
    </lineage>
</organism>
<gene>
    <name evidence="2" type="ORF">GCM10009129_10690</name>
</gene>
<dbReference type="InterPro" id="IPR037401">
    <property type="entry name" value="SnoaL-like"/>
</dbReference>
<dbReference type="Pfam" id="PF13577">
    <property type="entry name" value="SnoaL_4"/>
    <property type="match status" value="1"/>
</dbReference>
<dbReference type="InterPro" id="IPR032710">
    <property type="entry name" value="NTF2-like_dom_sf"/>
</dbReference>
<comment type="caution">
    <text evidence="2">The sequence shown here is derived from an EMBL/GenBank/DDBJ whole genome shotgun (WGS) entry which is preliminary data.</text>
</comment>
<dbReference type="Proteomes" id="UP001501787">
    <property type="component" value="Unassembled WGS sequence"/>
</dbReference>
<name>A0ABN0VRA7_9GAMM</name>
<feature type="domain" description="SnoaL-like" evidence="1">
    <location>
        <begin position="15"/>
        <end position="148"/>
    </location>
</feature>
<dbReference type="EMBL" id="BAAAFR010000001">
    <property type="protein sequence ID" value="GAA0315298.1"/>
    <property type="molecule type" value="Genomic_DNA"/>
</dbReference>
<evidence type="ECO:0000313" key="2">
    <source>
        <dbReference type="EMBL" id="GAA0315298.1"/>
    </source>
</evidence>
<dbReference type="RefSeq" id="WP_201503474.1">
    <property type="nucleotide sequence ID" value="NZ_BAAAFR010000001.1"/>
</dbReference>
<dbReference type="SUPFAM" id="SSF54427">
    <property type="entry name" value="NTF2-like"/>
    <property type="match status" value="1"/>
</dbReference>
<keyword evidence="3" id="KW-1185">Reference proteome</keyword>